<feature type="transmembrane region" description="Helical" evidence="6">
    <location>
        <begin position="87"/>
        <end position="107"/>
    </location>
</feature>
<evidence type="ECO:0000313" key="7">
    <source>
        <dbReference type="EMBL" id="GFH58637.1"/>
    </source>
</evidence>
<evidence type="ECO:0000256" key="4">
    <source>
        <dbReference type="ARBA" id="ARBA00023136"/>
    </source>
</evidence>
<protein>
    <submittedName>
        <fullName evidence="7">Zinc transporter, ZIP family</fullName>
    </submittedName>
</protein>
<feature type="region of interest" description="Disordered" evidence="5">
    <location>
        <begin position="161"/>
        <end position="222"/>
    </location>
</feature>
<feature type="compositionally biased region" description="Basic and acidic residues" evidence="5">
    <location>
        <begin position="197"/>
        <end position="208"/>
    </location>
</feature>
<dbReference type="Pfam" id="PF02535">
    <property type="entry name" value="Zip"/>
    <property type="match status" value="1"/>
</dbReference>
<evidence type="ECO:0000256" key="1">
    <source>
        <dbReference type="ARBA" id="ARBA00004141"/>
    </source>
</evidence>
<feature type="compositionally biased region" description="Polar residues" evidence="5">
    <location>
        <begin position="186"/>
        <end position="196"/>
    </location>
</feature>
<feature type="transmembrane region" description="Helical" evidence="6">
    <location>
        <begin position="40"/>
        <end position="60"/>
    </location>
</feature>
<keyword evidence="4 6" id="KW-0472">Membrane</keyword>
<comment type="subcellular location">
    <subcellularLocation>
        <location evidence="1">Membrane</location>
        <topology evidence="1">Multi-pass membrane protein</topology>
    </subcellularLocation>
</comment>
<evidence type="ECO:0000256" key="3">
    <source>
        <dbReference type="ARBA" id="ARBA00022989"/>
    </source>
</evidence>
<evidence type="ECO:0000256" key="6">
    <source>
        <dbReference type="SAM" id="Phobius"/>
    </source>
</evidence>
<keyword evidence="3 6" id="KW-1133">Transmembrane helix</keyword>
<name>A0AAD3HCC9_9STRA</name>
<keyword evidence="8" id="KW-1185">Reference proteome</keyword>
<gene>
    <name evidence="7" type="ORF">CTEN210_15113</name>
</gene>
<evidence type="ECO:0000313" key="8">
    <source>
        <dbReference type="Proteomes" id="UP001054902"/>
    </source>
</evidence>
<dbReference type="GO" id="GO:0046873">
    <property type="term" value="F:metal ion transmembrane transporter activity"/>
    <property type="evidence" value="ECO:0007669"/>
    <property type="project" value="InterPro"/>
</dbReference>
<proteinExistence type="predicted"/>
<comment type="caution">
    <text evidence="7">The sequence shown here is derived from an EMBL/GenBank/DDBJ whole genome shotgun (WGS) entry which is preliminary data.</text>
</comment>
<reference evidence="7 8" key="1">
    <citation type="journal article" date="2021" name="Sci. Rep.">
        <title>The genome of the diatom Chaetoceros tenuissimus carries an ancient integrated fragment of an extant virus.</title>
        <authorList>
            <person name="Hongo Y."/>
            <person name="Kimura K."/>
            <person name="Takaki Y."/>
            <person name="Yoshida Y."/>
            <person name="Baba S."/>
            <person name="Kobayashi G."/>
            <person name="Nagasaki K."/>
            <person name="Hano T."/>
            <person name="Tomaru Y."/>
        </authorList>
    </citation>
    <scope>NUCLEOTIDE SEQUENCE [LARGE SCALE GENOMIC DNA]</scope>
    <source>
        <strain evidence="7 8">NIES-3715</strain>
    </source>
</reference>
<evidence type="ECO:0000256" key="5">
    <source>
        <dbReference type="SAM" id="MobiDB-lite"/>
    </source>
</evidence>
<dbReference type="InterPro" id="IPR003689">
    <property type="entry name" value="ZIP"/>
</dbReference>
<dbReference type="AlphaFoldDB" id="A0AAD3HCC9"/>
<sequence length="222" mass="23982">MSSNVGIAFGAVIAAGASTAVGAGIVFFPRLVKLASRRVLASSLGISAGVMTYVSFVEIFQKSVGAFDEMHKFKIEDDDKRLGRANLFAALSFFFGVLIMIGIDLIINRLSKSDHHDHHDISSSLNKVENSNSVFEDDQEQVPLEAVCPCCRKDPGGDLEAWQQKATEEEERDIQREGATLFSGPSAGSNPGSVSSKELDQIDNKNDVEAISNLDDAELEKS</sequence>
<dbReference type="GO" id="GO:0016020">
    <property type="term" value="C:membrane"/>
    <property type="evidence" value="ECO:0007669"/>
    <property type="project" value="UniProtKB-SubCell"/>
</dbReference>
<keyword evidence="2 6" id="KW-0812">Transmembrane</keyword>
<dbReference type="EMBL" id="BLLK01000062">
    <property type="protein sequence ID" value="GFH58637.1"/>
    <property type="molecule type" value="Genomic_DNA"/>
</dbReference>
<dbReference type="Proteomes" id="UP001054902">
    <property type="component" value="Unassembled WGS sequence"/>
</dbReference>
<evidence type="ECO:0000256" key="2">
    <source>
        <dbReference type="ARBA" id="ARBA00022692"/>
    </source>
</evidence>
<feature type="transmembrane region" description="Helical" evidence="6">
    <location>
        <begin position="6"/>
        <end position="28"/>
    </location>
</feature>
<accession>A0AAD3HCC9</accession>
<organism evidence="7 8">
    <name type="scientific">Chaetoceros tenuissimus</name>
    <dbReference type="NCBI Taxonomy" id="426638"/>
    <lineage>
        <taxon>Eukaryota</taxon>
        <taxon>Sar</taxon>
        <taxon>Stramenopiles</taxon>
        <taxon>Ochrophyta</taxon>
        <taxon>Bacillariophyta</taxon>
        <taxon>Coscinodiscophyceae</taxon>
        <taxon>Chaetocerotophycidae</taxon>
        <taxon>Chaetocerotales</taxon>
        <taxon>Chaetocerotaceae</taxon>
        <taxon>Chaetoceros</taxon>
    </lineage>
</organism>